<comment type="caution">
    <text evidence="1">The sequence shown here is derived from an EMBL/GenBank/DDBJ whole genome shotgun (WGS) entry which is preliminary data.</text>
</comment>
<dbReference type="EMBL" id="PVWK01000004">
    <property type="protein sequence ID" value="PSB35712.1"/>
    <property type="molecule type" value="Genomic_DNA"/>
</dbReference>
<reference evidence="1 2" key="2">
    <citation type="submission" date="2018-03" db="EMBL/GenBank/DDBJ databases">
        <title>The ancient ancestry and fast evolution of plastids.</title>
        <authorList>
            <person name="Moore K.R."/>
            <person name="Magnabosco C."/>
            <person name="Momper L."/>
            <person name="Gold D.A."/>
            <person name="Bosak T."/>
            <person name="Fournier G.P."/>
        </authorList>
    </citation>
    <scope>NUCLEOTIDE SEQUENCE [LARGE SCALE GENOMIC DNA]</scope>
    <source>
        <strain evidence="1 2">ULC18</strain>
    </source>
</reference>
<dbReference type="Proteomes" id="UP000239576">
    <property type="component" value="Unassembled WGS sequence"/>
</dbReference>
<reference evidence="2" key="1">
    <citation type="submission" date="2018-02" db="EMBL/GenBank/DDBJ databases">
        <authorList>
            <person name="Moore K."/>
            <person name="Momper L."/>
        </authorList>
    </citation>
    <scope>NUCLEOTIDE SEQUENCE [LARGE SCALE GENOMIC DNA]</scope>
    <source>
        <strain evidence="2">ULC18</strain>
    </source>
</reference>
<organism evidence="1 2">
    <name type="scientific">Stenomitos frigidus ULC18</name>
    <dbReference type="NCBI Taxonomy" id="2107698"/>
    <lineage>
        <taxon>Bacteria</taxon>
        <taxon>Bacillati</taxon>
        <taxon>Cyanobacteriota</taxon>
        <taxon>Cyanophyceae</taxon>
        <taxon>Leptolyngbyales</taxon>
        <taxon>Leptolyngbyaceae</taxon>
        <taxon>Stenomitos</taxon>
    </lineage>
</organism>
<keyword evidence="2" id="KW-1185">Reference proteome</keyword>
<name>A0A2T1ESI3_9CYAN</name>
<evidence type="ECO:0000313" key="2">
    <source>
        <dbReference type="Proteomes" id="UP000239576"/>
    </source>
</evidence>
<accession>A0A2T1ESI3</accession>
<dbReference type="AlphaFoldDB" id="A0A2T1ESI3"/>
<dbReference type="SUPFAM" id="SSF53474">
    <property type="entry name" value="alpha/beta-Hydrolases"/>
    <property type="match status" value="1"/>
</dbReference>
<protein>
    <recommendedName>
        <fullName evidence="3">Alpha/beta hydrolase</fullName>
    </recommendedName>
</protein>
<evidence type="ECO:0008006" key="3">
    <source>
        <dbReference type="Google" id="ProtNLM"/>
    </source>
</evidence>
<sequence>MTIVICPGIHDPALTQQFVQGLLEAADQTDLRPEALLVFPAEQYPAYSGLHILRFLHQQCCRSNPDLARSTPIVFIGFSAGVVGAVSAASAWQTLGGTVKALLAIDGWGVPLVGNFPMHRLSHDPFTHWSAALLGAGKDSFYADPGVEHLEFWRSPQAADGWWLAPDRSQPPVAISAASFVTALLRRYGELR</sequence>
<dbReference type="RefSeq" id="WP_106254337.1">
    <property type="nucleotide sequence ID" value="NZ_CAWNSW010000016.1"/>
</dbReference>
<dbReference type="OrthoDB" id="529979at2"/>
<evidence type="ECO:0000313" key="1">
    <source>
        <dbReference type="EMBL" id="PSB35712.1"/>
    </source>
</evidence>
<gene>
    <name evidence="1" type="ORF">C7B82_00375</name>
</gene>
<proteinExistence type="predicted"/>
<dbReference type="InterPro" id="IPR029058">
    <property type="entry name" value="AB_hydrolase_fold"/>
</dbReference>